<dbReference type="Proteomes" id="UP000000600">
    <property type="component" value="Unassembled WGS sequence"/>
</dbReference>
<evidence type="ECO:0000313" key="1">
    <source>
        <dbReference type="EMBL" id="CAK86398.1"/>
    </source>
</evidence>
<evidence type="ECO:0000313" key="2">
    <source>
        <dbReference type="Proteomes" id="UP000000600"/>
    </source>
</evidence>
<dbReference type="OMA" id="YKECMVC"/>
<sequence>MLIKVLYSEQLGIGYCIKDDSINTLIRRHCGLKIKGHYFLSLFEIYYLLNYKECMVCQYNEELKEQYDLEQYHWINDPVDFLNLFKPDVNRLCAYMHIRNMDHYLRLQLPTEQMKIINQQVNNLPRKKMMEEDQQQNRNCEYLLYRVMSDYKNNVRGLKLSLALFQDGVDEEMLKSADVIGLMENGELKLIMLEDM</sequence>
<dbReference type="InParanoid" id="A0DTN1"/>
<dbReference type="HOGENOM" id="CLU_1392591_0_0_1"/>
<organism evidence="1 2">
    <name type="scientific">Paramecium tetraurelia</name>
    <dbReference type="NCBI Taxonomy" id="5888"/>
    <lineage>
        <taxon>Eukaryota</taxon>
        <taxon>Sar</taxon>
        <taxon>Alveolata</taxon>
        <taxon>Ciliophora</taxon>
        <taxon>Intramacronucleata</taxon>
        <taxon>Oligohymenophorea</taxon>
        <taxon>Peniculida</taxon>
        <taxon>Parameciidae</taxon>
        <taxon>Paramecium</taxon>
    </lineage>
</organism>
<gene>
    <name evidence="1" type="ORF">GSPATT00020079001</name>
</gene>
<reference evidence="1 2" key="1">
    <citation type="journal article" date="2006" name="Nature">
        <title>Global trends of whole-genome duplications revealed by the ciliate Paramecium tetraurelia.</title>
        <authorList>
            <consortium name="Genoscope"/>
            <person name="Aury J.-M."/>
            <person name="Jaillon O."/>
            <person name="Duret L."/>
            <person name="Noel B."/>
            <person name="Jubin C."/>
            <person name="Porcel B.M."/>
            <person name="Segurens B."/>
            <person name="Daubin V."/>
            <person name="Anthouard V."/>
            <person name="Aiach N."/>
            <person name="Arnaiz O."/>
            <person name="Billaut A."/>
            <person name="Beisson J."/>
            <person name="Blanc I."/>
            <person name="Bouhouche K."/>
            <person name="Camara F."/>
            <person name="Duharcourt S."/>
            <person name="Guigo R."/>
            <person name="Gogendeau D."/>
            <person name="Katinka M."/>
            <person name="Keller A.-M."/>
            <person name="Kissmehl R."/>
            <person name="Klotz C."/>
            <person name="Koll F."/>
            <person name="Le Moue A."/>
            <person name="Lepere C."/>
            <person name="Malinsky S."/>
            <person name="Nowacki M."/>
            <person name="Nowak J.K."/>
            <person name="Plattner H."/>
            <person name="Poulain J."/>
            <person name="Ruiz F."/>
            <person name="Serrano V."/>
            <person name="Zagulski M."/>
            <person name="Dessen P."/>
            <person name="Betermier M."/>
            <person name="Weissenbach J."/>
            <person name="Scarpelli C."/>
            <person name="Schachter V."/>
            <person name="Sperling L."/>
            <person name="Meyer E."/>
            <person name="Cohen J."/>
            <person name="Wincker P."/>
        </authorList>
    </citation>
    <scope>NUCLEOTIDE SEQUENCE [LARGE SCALE GENOMIC DNA]</scope>
    <source>
        <strain evidence="1 2">Stock d4-2</strain>
    </source>
</reference>
<dbReference type="AlphaFoldDB" id="A0DTN1"/>
<dbReference type="OrthoDB" id="292200at2759"/>
<proteinExistence type="predicted"/>
<accession>A0DTN1</accession>
<dbReference type="KEGG" id="ptm:GSPATT00020079001"/>
<dbReference type="GeneID" id="5039580"/>
<keyword evidence="2" id="KW-1185">Reference proteome</keyword>
<protein>
    <submittedName>
        <fullName evidence="1">Uncharacterized protein</fullName>
    </submittedName>
</protein>
<name>A0DTN1_PARTE</name>
<dbReference type="EMBL" id="CT868574">
    <property type="protein sequence ID" value="CAK86398.1"/>
    <property type="molecule type" value="Genomic_DNA"/>
</dbReference>
<dbReference type="RefSeq" id="XP_001453795.1">
    <property type="nucleotide sequence ID" value="XM_001453758.1"/>
</dbReference>